<sequence length="349" mass="37862">MRFEHPERRGWRDHRAELRSALTGEQLPMIGLPGTAGGWIAGWDTSADVLTSVTVKYGEPDSWLSVETAVASSGSSLRETLEEQLRLAGVRFADVTWDESEAAVTVDGRSLTAQVLHAGEDWWAARVVLGATAVAQLAPEFRSAPPAAGQVGLAVGLLAYRKGFEPRLGALPPGEIAEMLNAPMPDLERWAPSRPVAGPALPDGEPHRVLVDIVLQQAIEQQTWMAEGGPMPQLPASWGSLWTSVVKRQSDLAGQSEDAAQSAVSDMLSQLAALQREAAWFREDTALRHRAISETLLFVTGLATDVPSRPAQEAWRERQGTRIPTTRPDAVLAAGDHWLTAWTTWTTHP</sequence>
<accession>A0A124G9Q7</accession>
<proteinExistence type="predicted"/>
<keyword evidence="2" id="KW-1185">Reference proteome</keyword>
<name>A0A124G9Q7_9ACTN</name>
<comment type="caution">
    <text evidence="1">The sequence shown here is derived from an EMBL/GenBank/DDBJ whole genome shotgun (WGS) entry which is preliminary data.</text>
</comment>
<dbReference type="AlphaFoldDB" id="A0A124G9Q7"/>
<evidence type="ECO:0000313" key="2">
    <source>
        <dbReference type="Proteomes" id="UP000053244"/>
    </source>
</evidence>
<dbReference type="RefSeq" id="WP_067696682.1">
    <property type="nucleotide sequence ID" value="NZ_LLZH01000275.1"/>
</dbReference>
<dbReference type="OrthoDB" id="3283087at2"/>
<dbReference type="Proteomes" id="UP000053244">
    <property type="component" value="Unassembled WGS sequence"/>
</dbReference>
<gene>
    <name evidence="1" type="ORF">ADL15_26330</name>
</gene>
<evidence type="ECO:0000313" key="1">
    <source>
        <dbReference type="EMBL" id="KUL29862.1"/>
    </source>
</evidence>
<reference evidence="1 2" key="1">
    <citation type="submission" date="2015-10" db="EMBL/GenBank/DDBJ databases">
        <authorList>
            <person name="Gilbert D.G."/>
        </authorList>
    </citation>
    <scope>NUCLEOTIDE SEQUENCE [LARGE SCALE GENOMIC DNA]</scope>
    <source>
        <strain evidence="1 2">NRRL B-16712</strain>
    </source>
</reference>
<dbReference type="EMBL" id="LLZH01000275">
    <property type="protein sequence ID" value="KUL29862.1"/>
    <property type="molecule type" value="Genomic_DNA"/>
</dbReference>
<organism evidence="1 2">
    <name type="scientific">Actinoplanes awajinensis subsp. mycoplanecinus</name>
    <dbReference type="NCBI Taxonomy" id="135947"/>
    <lineage>
        <taxon>Bacteria</taxon>
        <taxon>Bacillati</taxon>
        <taxon>Actinomycetota</taxon>
        <taxon>Actinomycetes</taxon>
        <taxon>Micromonosporales</taxon>
        <taxon>Micromonosporaceae</taxon>
        <taxon>Actinoplanes</taxon>
    </lineage>
</organism>
<protein>
    <submittedName>
        <fullName evidence="1">Uncharacterized protein</fullName>
    </submittedName>
</protein>